<keyword evidence="8" id="KW-1185">Reference proteome</keyword>
<dbReference type="InterPro" id="IPR002797">
    <property type="entry name" value="Polysacc_synth"/>
</dbReference>
<dbReference type="InterPro" id="IPR050833">
    <property type="entry name" value="Poly_Biosynth_Transport"/>
</dbReference>
<feature type="transmembrane region" description="Helical" evidence="6">
    <location>
        <begin position="210"/>
        <end position="228"/>
    </location>
</feature>
<feature type="transmembrane region" description="Helical" evidence="6">
    <location>
        <begin position="7"/>
        <end position="30"/>
    </location>
</feature>
<reference evidence="7 8" key="1">
    <citation type="journal article" date="2017" name="Sci. Rep.">
        <title>Revealing the Saline Adaptation Strategies of the Halophilic Bacterium Halomonas beimenensis through High-throughput Omics and Transposon Mutagenesis Approaches.</title>
        <authorList>
            <person name="Chen Y.H."/>
            <person name="Lin S.S."/>
            <person name="Shyu Y.T."/>
        </authorList>
    </citation>
    <scope>NUCLEOTIDE SEQUENCE [LARGE SCALE GENOMIC DNA]</scope>
    <source>
        <strain evidence="7 8">NTU-111</strain>
    </source>
</reference>
<feature type="transmembrane region" description="Helical" evidence="6">
    <location>
        <begin position="74"/>
        <end position="94"/>
    </location>
</feature>
<dbReference type="Pfam" id="PF01943">
    <property type="entry name" value="Polysacc_synt"/>
    <property type="match status" value="1"/>
</dbReference>
<evidence type="ECO:0000313" key="8">
    <source>
        <dbReference type="Proteomes" id="UP000219993"/>
    </source>
</evidence>
<dbReference type="KEGG" id="hbe:BEI_1677"/>
<evidence type="ECO:0000313" key="7">
    <source>
        <dbReference type="EMBL" id="ATJ82664.1"/>
    </source>
</evidence>
<dbReference type="GO" id="GO:0005886">
    <property type="term" value="C:plasma membrane"/>
    <property type="evidence" value="ECO:0007669"/>
    <property type="project" value="UniProtKB-SubCell"/>
</dbReference>
<evidence type="ECO:0000256" key="5">
    <source>
        <dbReference type="ARBA" id="ARBA00023136"/>
    </source>
</evidence>
<dbReference type="OrthoDB" id="103403at2"/>
<gene>
    <name evidence="7" type="ORF">BEI_1677</name>
</gene>
<keyword evidence="2" id="KW-1003">Cell membrane</keyword>
<keyword evidence="5 6" id="KW-0472">Membrane</keyword>
<dbReference type="RefSeq" id="WP_097789080.1">
    <property type="nucleotide sequence ID" value="NZ_BAAADT010000033.1"/>
</dbReference>
<dbReference type="EMBL" id="CP021435">
    <property type="protein sequence ID" value="ATJ82664.1"/>
    <property type="molecule type" value="Genomic_DNA"/>
</dbReference>
<keyword evidence="3 6" id="KW-0812">Transmembrane</keyword>
<keyword evidence="4 6" id="KW-1133">Transmembrane helix</keyword>
<feature type="transmembrane region" description="Helical" evidence="6">
    <location>
        <begin position="169"/>
        <end position="189"/>
    </location>
</feature>
<dbReference type="PANTHER" id="PTHR30250">
    <property type="entry name" value="PST FAMILY PREDICTED COLANIC ACID TRANSPORTER"/>
    <property type="match status" value="1"/>
</dbReference>
<evidence type="ECO:0000256" key="3">
    <source>
        <dbReference type="ARBA" id="ARBA00022692"/>
    </source>
</evidence>
<feature type="transmembrane region" description="Helical" evidence="6">
    <location>
        <begin position="147"/>
        <end position="163"/>
    </location>
</feature>
<feature type="transmembrane region" description="Helical" evidence="6">
    <location>
        <begin position="408"/>
        <end position="430"/>
    </location>
</feature>
<sequence>MTPKKIAAFTIGPLGAALLGFITLPIITWFFSQEDVGRMSMLQVAIGFSTLFFSLGLDQAYVREFHEVSEKSSLLKVAFLPGLTLLTITLLTVLMFGDALADLLFEIPKKHLSLLGAIALLAAFVSRFLSLVLRMNEQGIAFSMSQVLPKLLMLVVIGAYVLIDAEKSLTNLVIANTSALVFVSVVFAYNTRREWLASVTAPLNIQLLKHMLRFGFPLIIGGIAFWGLTAIDKIFLRTLASFEELGLYSVAVSFAAAATILQSVFSTVWAPTVYKWASKGEGLENVNKVIRYMLALVVLAFCLAGLLSWLVTFFLPPKYTAVQWIVVSCLGFPLLYTLSETTVVGIGISKRSSFAMVAAVLSLAINLLGNWLLIPHFGASGAAATTCFSFWVFFLLRTEFSIYLWKRIPRLLLYSLTLSCVFGATIFTLWGESLSILMAAYWTLLLCYASYAFKSEIRCVVFFLLKKSPVNGATHI</sequence>
<dbReference type="PANTHER" id="PTHR30250:SF11">
    <property type="entry name" value="O-ANTIGEN TRANSPORTER-RELATED"/>
    <property type="match status" value="1"/>
</dbReference>
<feature type="transmembrane region" description="Helical" evidence="6">
    <location>
        <begin position="321"/>
        <end position="339"/>
    </location>
</feature>
<feature type="transmembrane region" description="Helical" evidence="6">
    <location>
        <begin position="42"/>
        <end position="62"/>
    </location>
</feature>
<evidence type="ECO:0000256" key="1">
    <source>
        <dbReference type="ARBA" id="ARBA00004651"/>
    </source>
</evidence>
<protein>
    <submittedName>
        <fullName evidence="7">Membrane protein involved in the export of O-antigen and teichoic acid</fullName>
    </submittedName>
</protein>
<feature type="transmembrane region" description="Helical" evidence="6">
    <location>
        <begin position="377"/>
        <end position="396"/>
    </location>
</feature>
<evidence type="ECO:0000256" key="2">
    <source>
        <dbReference type="ARBA" id="ARBA00022475"/>
    </source>
</evidence>
<name>A0A291P6Z5_9GAMM</name>
<feature type="transmembrane region" description="Helical" evidence="6">
    <location>
        <begin position="292"/>
        <end position="315"/>
    </location>
</feature>
<feature type="transmembrane region" description="Helical" evidence="6">
    <location>
        <begin position="351"/>
        <end position="371"/>
    </location>
</feature>
<organism evidence="7 8">
    <name type="scientific">Halomonas beimenensis</name>
    <dbReference type="NCBI Taxonomy" id="475662"/>
    <lineage>
        <taxon>Bacteria</taxon>
        <taxon>Pseudomonadati</taxon>
        <taxon>Pseudomonadota</taxon>
        <taxon>Gammaproteobacteria</taxon>
        <taxon>Oceanospirillales</taxon>
        <taxon>Halomonadaceae</taxon>
        <taxon>Halomonas</taxon>
    </lineage>
</organism>
<dbReference type="Proteomes" id="UP000219993">
    <property type="component" value="Chromosome"/>
</dbReference>
<accession>A0A291P6Z5</accession>
<feature type="transmembrane region" description="Helical" evidence="6">
    <location>
        <begin position="248"/>
        <end position="271"/>
    </location>
</feature>
<comment type="subcellular location">
    <subcellularLocation>
        <location evidence="1">Cell membrane</location>
        <topology evidence="1">Multi-pass membrane protein</topology>
    </subcellularLocation>
</comment>
<feature type="transmembrane region" description="Helical" evidence="6">
    <location>
        <begin position="436"/>
        <end position="453"/>
    </location>
</feature>
<evidence type="ECO:0000256" key="4">
    <source>
        <dbReference type="ARBA" id="ARBA00022989"/>
    </source>
</evidence>
<evidence type="ECO:0000256" key="6">
    <source>
        <dbReference type="SAM" id="Phobius"/>
    </source>
</evidence>
<dbReference type="AlphaFoldDB" id="A0A291P6Z5"/>
<proteinExistence type="predicted"/>
<feature type="transmembrane region" description="Helical" evidence="6">
    <location>
        <begin position="114"/>
        <end position="135"/>
    </location>
</feature>